<dbReference type="InterPro" id="IPR005564">
    <property type="entry name" value="Major_capsid_GpE"/>
</dbReference>
<keyword evidence="2" id="KW-1185">Reference proteome</keyword>
<proteinExistence type="predicted"/>
<reference evidence="1 2" key="1">
    <citation type="submission" date="2022-04" db="EMBL/GenBank/DDBJ databases">
        <title>Genome sequence of soybean root-associated Caulobacter segnis RL271.</title>
        <authorList>
            <person name="Longley R."/>
            <person name="Bonito G."/>
            <person name="Trigodet F."/>
            <person name="Crosson S."/>
            <person name="Fiebig A."/>
        </authorList>
    </citation>
    <scope>NUCLEOTIDE SEQUENCE [LARGE SCALE GENOMIC DNA]</scope>
    <source>
        <strain evidence="1 2">RL271</strain>
    </source>
</reference>
<dbReference type="Pfam" id="PF03864">
    <property type="entry name" value="Phage_cap_E"/>
    <property type="match status" value="1"/>
</dbReference>
<protein>
    <submittedName>
        <fullName evidence="1">Major capsid protein</fullName>
    </submittedName>
</protein>
<dbReference type="Proteomes" id="UP001057520">
    <property type="component" value="Chromosome"/>
</dbReference>
<evidence type="ECO:0000313" key="2">
    <source>
        <dbReference type="Proteomes" id="UP001057520"/>
    </source>
</evidence>
<organism evidence="1 2">
    <name type="scientific">Caulobacter segnis</name>
    <dbReference type="NCBI Taxonomy" id="88688"/>
    <lineage>
        <taxon>Bacteria</taxon>
        <taxon>Pseudomonadati</taxon>
        <taxon>Pseudomonadota</taxon>
        <taxon>Alphaproteobacteria</taxon>
        <taxon>Caulobacterales</taxon>
        <taxon>Caulobacteraceae</taxon>
        <taxon>Caulobacter</taxon>
    </lineage>
</organism>
<accession>A0ABY4ZX18</accession>
<dbReference type="EMBL" id="CP096040">
    <property type="protein sequence ID" value="USQ97248.1"/>
    <property type="molecule type" value="Genomic_DNA"/>
</dbReference>
<sequence>MIDIFDDDAFGVVSLSGVINEMAFVPGRCAELGIFGAGDGIATTTAVYEREGDILVLVEPTERGGDGVTMESDPDRDLVSLRVPHFEINDSVLAESVQNVRKLGTTDELETVQDRVGKKLARHVNSFAATSELSRIGAVKGIITYKGGKTLNLFSEFDVTQPTEIDLDLDNANPVDGALRKKCAAIVRQTAGALDGLIWTGKVRSFVGDNFFDDLLAHPEVRATYKGWTEAQILREGYIEANGKSYGAFEFGGVIWENYRGSVGATNFVDTNKAHFFPEGVDGLFDTVWSPADYEETVNTIGQRLYSRQYKMQNGKGRKLDSQMNELNVCTRPKVLIGGRRT</sequence>
<evidence type="ECO:0000313" key="1">
    <source>
        <dbReference type="EMBL" id="USQ97248.1"/>
    </source>
</evidence>
<name>A0ABY4ZX18_9CAUL</name>
<gene>
    <name evidence="1" type="ORF">MZV50_06815</name>
</gene>